<sequence length="323" mass="37728">MDKLNELLKSKDVPRNTKEMVLSMNTDGLQLLNDCYDVNSKFYRSVQPEIIARQFYADPKVVKKLYHYTNVEAFEKIIASKQFLIGSIHYMNDTNEVKYVYELMESELKNLNAPEDVVSMIKRLNTELPYDTYVWSFSENNYSQALSNYGELALGFENSEIMRTLGEYYSRGRSTLDEYTIGNAYVFPLKVEYNLQIQLDYIKELARAWIVAHDNIKYDSPDMSEVILGIVQALYFFSLFFKNPYLRQEEEIRYIIQNINSDSSLNPETQMNDKPFAVCKMTSEMLKEVIINRDNADKKTKIEALLKNHSFEGTKVSITKLPY</sequence>
<proteinExistence type="predicted"/>
<dbReference type="RefSeq" id="WP_101144125.1">
    <property type="nucleotide sequence ID" value="NZ_PIWM01000014.1"/>
</dbReference>
<dbReference type="Proteomes" id="UP000233482">
    <property type="component" value="Unassembled WGS sequence"/>
</dbReference>
<protein>
    <submittedName>
        <fullName evidence="1">Uncharacterized protein</fullName>
    </submittedName>
</protein>
<dbReference type="AlphaFoldDB" id="A0A855GUL4"/>
<accession>A0A855GUL4</accession>
<dbReference type="EMBL" id="PIXC01000007">
    <property type="protein sequence ID" value="PKE26515.1"/>
    <property type="molecule type" value="Genomic_DNA"/>
</dbReference>
<comment type="caution">
    <text evidence="1">The sequence shown here is derived from an EMBL/GenBank/DDBJ whole genome shotgun (WGS) entry which is preliminary data.</text>
</comment>
<gene>
    <name evidence="1" type="ORF">CW686_04355</name>
</gene>
<evidence type="ECO:0000313" key="1">
    <source>
        <dbReference type="EMBL" id="PKE26515.1"/>
    </source>
</evidence>
<evidence type="ECO:0000313" key="2">
    <source>
        <dbReference type="Proteomes" id="UP000233482"/>
    </source>
</evidence>
<reference evidence="1 2" key="1">
    <citation type="submission" date="2017-12" db="EMBL/GenBank/DDBJ databases">
        <title>Genomics of Macrococcus caseolyticus.</title>
        <authorList>
            <person name="MacFadyen A.C."/>
            <person name="Paterson G.K."/>
        </authorList>
    </citation>
    <scope>NUCLEOTIDE SEQUENCE [LARGE SCALE GENOMIC DNA]</scope>
    <source>
        <strain evidence="1 2">5788_EF188</strain>
    </source>
</reference>
<name>A0A855GUL4_9STAP</name>
<organism evidence="1 2">
    <name type="scientific">Macrococcoides caseolyticum</name>
    <dbReference type="NCBI Taxonomy" id="69966"/>
    <lineage>
        <taxon>Bacteria</taxon>
        <taxon>Bacillati</taxon>
        <taxon>Bacillota</taxon>
        <taxon>Bacilli</taxon>
        <taxon>Bacillales</taxon>
        <taxon>Staphylococcaceae</taxon>
        <taxon>Macrococcoides</taxon>
    </lineage>
</organism>